<feature type="region of interest" description="Disordered" evidence="1">
    <location>
        <begin position="1"/>
        <end position="43"/>
    </location>
</feature>
<gene>
    <name evidence="3" type="ORF">GUR47_30990</name>
</gene>
<feature type="compositionally biased region" description="Basic and acidic residues" evidence="1">
    <location>
        <begin position="1"/>
        <end position="12"/>
    </location>
</feature>
<accession>A0A6B3QSH1</accession>
<feature type="transmembrane region" description="Helical" evidence="2">
    <location>
        <begin position="68"/>
        <end position="87"/>
    </location>
</feature>
<protein>
    <submittedName>
        <fullName evidence="3">Uncharacterized protein</fullName>
    </submittedName>
</protein>
<feature type="transmembrane region" description="Helical" evidence="2">
    <location>
        <begin position="93"/>
        <end position="110"/>
    </location>
</feature>
<feature type="transmembrane region" description="Helical" evidence="2">
    <location>
        <begin position="46"/>
        <end position="63"/>
    </location>
</feature>
<dbReference type="EMBL" id="JAAIFS010000008">
    <property type="protein sequence ID" value="NEV91063.1"/>
    <property type="molecule type" value="Genomic_DNA"/>
</dbReference>
<dbReference type="RefSeq" id="WP_164460454.1">
    <property type="nucleotide sequence ID" value="NZ_JAAIFS010000008.1"/>
</dbReference>
<keyword evidence="2" id="KW-1133">Transmembrane helix</keyword>
<proteinExistence type="predicted"/>
<dbReference type="AlphaFoldDB" id="A0A6B3QSH1"/>
<reference evidence="3" key="1">
    <citation type="journal article" date="2020" name="Microorganisms">
        <title>Isolation, Genomic and Metabolomic Characterization of Streptomyces tendae VITAKN with Quorum Sensing Inhibitory Activity from Southern India.</title>
        <authorList>
            <person name="Ishaque N.M."/>
            <person name="Burgsdorf I."/>
            <person name="Limlingan Malit J.J."/>
            <person name="Saha S."/>
            <person name="Teta R."/>
            <person name="Ewe D."/>
            <person name="Kannabiran K."/>
            <person name="Hrouzek P."/>
            <person name="Steindler L."/>
            <person name="Costantino V."/>
            <person name="Saurav K."/>
        </authorList>
    </citation>
    <scope>NUCLEOTIDE SEQUENCE</scope>
    <source>
        <strain evidence="3">VITAKN</strain>
    </source>
</reference>
<feature type="compositionally biased region" description="Pro residues" evidence="1">
    <location>
        <begin position="13"/>
        <end position="28"/>
    </location>
</feature>
<feature type="transmembrane region" description="Helical" evidence="2">
    <location>
        <begin position="122"/>
        <end position="140"/>
    </location>
</feature>
<comment type="caution">
    <text evidence="3">The sequence shown here is derived from an EMBL/GenBank/DDBJ whole genome shotgun (WGS) entry which is preliminary data.</text>
</comment>
<feature type="compositionally biased region" description="Basic and acidic residues" evidence="1">
    <location>
        <begin position="31"/>
        <end position="43"/>
    </location>
</feature>
<evidence type="ECO:0000256" key="1">
    <source>
        <dbReference type="SAM" id="MobiDB-lite"/>
    </source>
</evidence>
<sequence>MTGPPPREEPDRPPFLPPEPDPAGPWGPGPDHGRVAPREPRRPDPLAVAVGNASLLGAGYLILGRRGLFWAAAVVTVSLLWLTYATAETWCELLVVLWWATAVGHGWWLARRHPAAGPRRGQRLLALALTVPVLAAAGWVRFDAHGLEDDVAGARADGDCGAAVAAQDGVAFRHRLVAGPLAARGDAVVEACERLDTAGGYLAGGLTGDLDSLETGFRRLGAVLGEAGNERTVRAALDRFLVRLPTDDGCLTVTVADWLRERAPGPGDLTGPASAAAARVAPQALMDCADDFMFTEDWPGARERYQRLLDEYPDDIRADAARKGVGKAGLAIELDRITELVAATDSMGSGYCRKPAKYSRAPAYRKGRTSAVFVGDTEYTDKLPEEWRTDTAHASLVVCTGEAKAGDVVETCQYEDHDGNIGSVRFNKLAVRVKGYALRTGKLVVDRTVQLGGESCPGVLRYFDALPSRMAVTPSDGDVRAAFGPVVGR</sequence>
<organism evidence="3">
    <name type="scientific">Streptomyces tendae</name>
    <dbReference type="NCBI Taxonomy" id="1932"/>
    <lineage>
        <taxon>Bacteria</taxon>
        <taxon>Bacillati</taxon>
        <taxon>Actinomycetota</taxon>
        <taxon>Actinomycetes</taxon>
        <taxon>Kitasatosporales</taxon>
        <taxon>Streptomycetaceae</taxon>
        <taxon>Streptomyces</taxon>
    </lineage>
</organism>
<keyword evidence="2" id="KW-0812">Transmembrane</keyword>
<evidence type="ECO:0000313" key="3">
    <source>
        <dbReference type="EMBL" id="NEV91063.1"/>
    </source>
</evidence>
<keyword evidence="2" id="KW-0472">Membrane</keyword>
<name>A0A6B3QSH1_STRTE</name>
<evidence type="ECO:0000256" key="2">
    <source>
        <dbReference type="SAM" id="Phobius"/>
    </source>
</evidence>